<evidence type="ECO:0000259" key="4">
    <source>
        <dbReference type="Pfam" id="PF00370"/>
    </source>
</evidence>
<protein>
    <recommendedName>
        <fullName evidence="4">Carbohydrate kinase FGGY N-terminal domain-containing protein</fullName>
    </recommendedName>
</protein>
<accession>A0A382WKF4</accession>
<dbReference type="InterPro" id="IPR043129">
    <property type="entry name" value="ATPase_NBD"/>
</dbReference>
<keyword evidence="3" id="KW-0418">Kinase</keyword>
<sequence>MNPYILSIDAGTTGITIVVLDDQAKICKKYYREFTQHYPKPGWVEHDGEEIWQVTYKLIQSVFSDYKKQDCAGIGITNQRETTIIWNRDTNKPIYHAIVWQCRRTQAICQQLKDEDHEPEFKRRTGLVID</sequence>
<dbReference type="SUPFAM" id="SSF53067">
    <property type="entry name" value="Actin-like ATPase domain"/>
    <property type="match status" value="1"/>
</dbReference>
<dbReference type="InterPro" id="IPR018484">
    <property type="entry name" value="FGGY_N"/>
</dbReference>
<dbReference type="GO" id="GO:0005829">
    <property type="term" value="C:cytosol"/>
    <property type="evidence" value="ECO:0007669"/>
    <property type="project" value="TreeGrafter"/>
</dbReference>
<comment type="similarity">
    <text evidence="1">Belongs to the FGGY kinase family.</text>
</comment>
<gene>
    <name evidence="5" type="ORF">METZ01_LOCUS411964</name>
</gene>
<evidence type="ECO:0000256" key="1">
    <source>
        <dbReference type="ARBA" id="ARBA00009156"/>
    </source>
</evidence>
<dbReference type="Gene3D" id="3.30.420.40">
    <property type="match status" value="1"/>
</dbReference>
<dbReference type="PANTHER" id="PTHR10196">
    <property type="entry name" value="SUGAR KINASE"/>
    <property type="match status" value="1"/>
</dbReference>
<evidence type="ECO:0000313" key="5">
    <source>
        <dbReference type="EMBL" id="SVD59110.1"/>
    </source>
</evidence>
<feature type="non-terminal residue" evidence="5">
    <location>
        <position position="130"/>
    </location>
</feature>
<keyword evidence="2" id="KW-0808">Transferase</keyword>
<dbReference type="GO" id="GO:0019563">
    <property type="term" value="P:glycerol catabolic process"/>
    <property type="evidence" value="ECO:0007669"/>
    <property type="project" value="TreeGrafter"/>
</dbReference>
<evidence type="ECO:0000256" key="3">
    <source>
        <dbReference type="ARBA" id="ARBA00022777"/>
    </source>
</evidence>
<dbReference type="GO" id="GO:0004370">
    <property type="term" value="F:glycerol kinase activity"/>
    <property type="evidence" value="ECO:0007669"/>
    <property type="project" value="TreeGrafter"/>
</dbReference>
<evidence type="ECO:0000256" key="2">
    <source>
        <dbReference type="ARBA" id="ARBA00022679"/>
    </source>
</evidence>
<dbReference type="EMBL" id="UINC01160452">
    <property type="protein sequence ID" value="SVD59110.1"/>
    <property type="molecule type" value="Genomic_DNA"/>
</dbReference>
<reference evidence="5" key="1">
    <citation type="submission" date="2018-05" db="EMBL/GenBank/DDBJ databases">
        <authorList>
            <person name="Lanie J.A."/>
            <person name="Ng W.-L."/>
            <person name="Kazmierczak K.M."/>
            <person name="Andrzejewski T.M."/>
            <person name="Davidsen T.M."/>
            <person name="Wayne K.J."/>
            <person name="Tettelin H."/>
            <person name="Glass J.I."/>
            <person name="Rusch D."/>
            <person name="Podicherti R."/>
            <person name="Tsui H.-C.T."/>
            <person name="Winkler M.E."/>
        </authorList>
    </citation>
    <scope>NUCLEOTIDE SEQUENCE</scope>
</reference>
<dbReference type="AlphaFoldDB" id="A0A382WKF4"/>
<name>A0A382WKF4_9ZZZZ</name>
<dbReference type="Pfam" id="PF00370">
    <property type="entry name" value="FGGY_N"/>
    <property type="match status" value="1"/>
</dbReference>
<proteinExistence type="inferred from homology"/>
<dbReference type="PANTHER" id="PTHR10196:SF69">
    <property type="entry name" value="GLYCEROL KINASE"/>
    <property type="match status" value="1"/>
</dbReference>
<organism evidence="5">
    <name type="scientific">marine metagenome</name>
    <dbReference type="NCBI Taxonomy" id="408172"/>
    <lineage>
        <taxon>unclassified sequences</taxon>
        <taxon>metagenomes</taxon>
        <taxon>ecological metagenomes</taxon>
    </lineage>
</organism>
<feature type="domain" description="Carbohydrate kinase FGGY N-terminal" evidence="4">
    <location>
        <begin position="4"/>
        <end position="129"/>
    </location>
</feature>